<evidence type="ECO:0000256" key="1">
    <source>
        <dbReference type="SAM" id="Phobius"/>
    </source>
</evidence>
<dbReference type="Pfam" id="PF11797">
    <property type="entry name" value="WxLIP_HBD"/>
    <property type="match status" value="1"/>
</dbReference>
<proteinExistence type="predicted"/>
<feature type="domain" description="WxL Interacting Protein host binding" evidence="4">
    <location>
        <begin position="160"/>
        <end position="295"/>
    </location>
</feature>
<feature type="transmembrane region" description="Helical" evidence="1">
    <location>
        <begin position="310"/>
        <end position="329"/>
    </location>
</feature>
<evidence type="ECO:0000313" key="6">
    <source>
        <dbReference type="Proteomes" id="UP000189970"/>
    </source>
</evidence>
<dbReference type="Pfam" id="PF06030">
    <property type="entry name" value="WxLIP_PGBD"/>
    <property type="match status" value="1"/>
</dbReference>
<reference evidence="5 6" key="1">
    <citation type="submission" date="2017-02" db="EMBL/GenBank/DDBJ databases">
        <title>Vagococcus cremeus sp. nov., isolated from the small intestine of a marten, Martes flavigula.</title>
        <authorList>
            <person name="Tak E.J."/>
            <person name="Bae J.-W."/>
        </authorList>
    </citation>
    <scope>NUCLEOTIDE SEQUENCE [LARGE SCALE GENOMIC DNA]</scope>
    <source>
        <strain evidence="5 6">D7T301</strain>
    </source>
</reference>
<keyword evidence="2" id="KW-0732">Signal</keyword>
<sequence length="347" mass="39140">MKSRYKLVVTFFIVCVFFIVNSFTVFAATGFSKKVIHPENQVGEGEALNLLMKPGQKQQVEVEIENYGDKETTVLVSLSGARTNGSGVIEYSKSDFKKDKTMEYDLSDVVKVPEEVKVPAKGKAMLVLDISMPDVEFDGIITGGIQLMEKGQEENKEKSAAAINNKMAFLFGVTLFNNQKEVQPDFTLRKAYAGQENYRNAMLVDIANTQPMIANLRTLNVDITNKGKKDVLYTRKKTDISMAPNTLMTFPISLNGELMQAGEYTAHVVLKGYGKEWKWDQDFTVTDEQADKFNQSDVYVVQERGINIKLVITIVVSVLVVIIVIYMIYRYITKKKVSKKTSKKRKK</sequence>
<dbReference type="RefSeq" id="WP_079347045.1">
    <property type="nucleotide sequence ID" value="NZ_MVAB01000001.1"/>
</dbReference>
<feature type="domain" description="WxL Interacting Protein peptidoglycan binding" evidence="3">
    <location>
        <begin position="31"/>
        <end position="147"/>
    </location>
</feature>
<keyword evidence="1" id="KW-0812">Transmembrane</keyword>
<evidence type="ECO:0000313" key="5">
    <source>
        <dbReference type="EMBL" id="OPF88048.1"/>
    </source>
</evidence>
<feature type="signal peptide" evidence="2">
    <location>
        <begin position="1"/>
        <end position="27"/>
    </location>
</feature>
<name>A0A1V4DHW6_9ENTE</name>
<dbReference type="EMBL" id="MVAB01000001">
    <property type="protein sequence ID" value="OPF88048.1"/>
    <property type="molecule type" value="Genomic_DNA"/>
</dbReference>
<gene>
    <name evidence="5" type="ORF">BW731_07615</name>
</gene>
<evidence type="ECO:0000256" key="2">
    <source>
        <dbReference type="SAM" id="SignalP"/>
    </source>
</evidence>
<dbReference type="InterPro" id="IPR021759">
    <property type="entry name" value="WxLIP_HBD"/>
</dbReference>
<protein>
    <submittedName>
        <fullName evidence="5">Uncharacterized protein</fullName>
    </submittedName>
</protein>
<dbReference type="InterPro" id="IPR010317">
    <property type="entry name" value="WxLIP_PGBD"/>
</dbReference>
<keyword evidence="1" id="KW-0472">Membrane</keyword>
<dbReference type="Proteomes" id="UP000189970">
    <property type="component" value="Unassembled WGS sequence"/>
</dbReference>
<feature type="chain" id="PRO_5011985370" evidence="2">
    <location>
        <begin position="28"/>
        <end position="347"/>
    </location>
</feature>
<dbReference type="AlphaFoldDB" id="A0A1V4DHW6"/>
<evidence type="ECO:0000259" key="4">
    <source>
        <dbReference type="Pfam" id="PF11797"/>
    </source>
</evidence>
<keyword evidence="6" id="KW-1185">Reference proteome</keyword>
<accession>A0A1V4DHW6</accession>
<keyword evidence="1" id="KW-1133">Transmembrane helix</keyword>
<comment type="caution">
    <text evidence="5">The sequence shown here is derived from an EMBL/GenBank/DDBJ whole genome shotgun (WGS) entry which is preliminary data.</text>
</comment>
<evidence type="ECO:0000259" key="3">
    <source>
        <dbReference type="Pfam" id="PF06030"/>
    </source>
</evidence>
<organism evidence="5 6">
    <name type="scientific">Vagococcus martis</name>
    <dbReference type="NCBI Taxonomy" id="1768210"/>
    <lineage>
        <taxon>Bacteria</taxon>
        <taxon>Bacillati</taxon>
        <taxon>Bacillota</taxon>
        <taxon>Bacilli</taxon>
        <taxon>Lactobacillales</taxon>
        <taxon>Enterococcaceae</taxon>
        <taxon>Vagococcus</taxon>
    </lineage>
</organism>